<evidence type="ECO:0000313" key="1">
    <source>
        <dbReference type="EMBL" id="MBX67824.1"/>
    </source>
</evidence>
<proteinExistence type="predicted"/>
<sequence length="81" mass="9637">MNGLLNLKTLQTSQNYRLQVFYIPFSVFPSMWDHFSVTHQHQVPVARPAIPCLRDDLWHSQRKHLSEYQSRRLLCQLRSNG</sequence>
<protein>
    <submittedName>
        <fullName evidence="1">Uncharacterized protein</fullName>
    </submittedName>
</protein>
<accession>A0A2P2QLG0</accession>
<reference evidence="1" key="1">
    <citation type="submission" date="2018-02" db="EMBL/GenBank/DDBJ databases">
        <title>Rhizophora mucronata_Transcriptome.</title>
        <authorList>
            <person name="Meera S.P."/>
            <person name="Sreeshan A."/>
            <person name="Augustine A."/>
        </authorList>
    </citation>
    <scope>NUCLEOTIDE SEQUENCE</scope>
    <source>
        <tissue evidence="1">Leaf</tissue>
    </source>
</reference>
<dbReference type="EMBL" id="GGEC01087340">
    <property type="protein sequence ID" value="MBX67824.1"/>
    <property type="molecule type" value="Transcribed_RNA"/>
</dbReference>
<dbReference type="AlphaFoldDB" id="A0A2P2QLG0"/>
<name>A0A2P2QLG0_RHIMU</name>
<organism evidence="1">
    <name type="scientific">Rhizophora mucronata</name>
    <name type="common">Asiatic mangrove</name>
    <dbReference type="NCBI Taxonomy" id="61149"/>
    <lineage>
        <taxon>Eukaryota</taxon>
        <taxon>Viridiplantae</taxon>
        <taxon>Streptophyta</taxon>
        <taxon>Embryophyta</taxon>
        <taxon>Tracheophyta</taxon>
        <taxon>Spermatophyta</taxon>
        <taxon>Magnoliopsida</taxon>
        <taxon>eudicotyledons</taxon>
        <taxon>Gunneridae</taxon>
        <taxon>Pentapetalae</taxon>
        <taxon>rosids</taxon>
        <taxon>fabids</taxon>
        <taxon>Malpighiales</taxon>
        <taxon>Rhizophoraceae</taxon>
        <taxon>Rhizophora</taxon>
    </lineage>
</organism>